<proteinExistence type="inferred from homology"/>
<dbReference type="NCBIfam" id="TIGR00884">
    <property type="entry name" value="guaA_Cterm"/>
    <property type="match status" value="1"/>
</dbReference>
<evidence type="ECO:0000256" key="12">
    <source>
        <dbReference type="PROSITE-ProRule" id="PRU00886"/>
    </source>
</evidence>
<feature type="binding site" evidence="12">
    <location>
        <begin position="237"/>
        <end position="243"/>
    </location>
    <ligand>
        <name>ATP</name>
        <dbReference type="ChEBI" id="CHEBI:30616"/>
    </ligand>
</feature>
<evidence type="ECO:0000256" key="4">
    <source>
        <dbReference type="ARBA" id="ARBA00021562"/>
    </source>
</evidence>
<reference evidence="15" key="1">
    <citation type="submission" date="2013-11" db="EMBL/GenBank/DDBJ databases">
        <title>Symbiont-containing voluminous jelly as an extraordinary maternal gift for overwintering insect nymphs.</title>
        <authorList>
            <person name="Kaiwa N."/>
            <person name="Hosokawa T."/>
            <person name="Nikoh N."/>
            <person name="Meng X.Y."/>
            <person name="Tanahashi M."/>
            <person name="Moriyama M."/>
            <person name="Maeda T."/>
            <person name="Yamaguchi K."/>
            <person name="Shigenobu S."/>
            <person name="Ito M."/>
            <person name="Fukatsu T."/>
        </authorList>
    </citation>
    <scope>NUCLEOTIDE SEQUENCE [LARGE SCALE GENOMIC DNA]</scope>
    <source>
        <strain evidence="15">UwTKB</strain>
    </source>
</reference>
<feature type="domain" description="GMPS ATP-PPase" evidence="13">
    <location>
        <begin position="210"/>
        <end position="406"/>
    </location>
</feature>
<feature type="active site" evidence="11">
    <location>
        <position position="184"/>
    </location>
</feature>
<dbReference type="PROSITE" id="PS51553">
    <property type="entry name" value="GMPS_ATP_PPASE"/>
    <property type="match status" value="1"/>
</dbReference>
<dbReference type="Pfam" id="PF00117">
    <property type="entry name" value="GATase"/>
    <property type="match status" value="1"/>
</dbReference>
<dbReference type="InterPro" id="IPR029062">
    <property type="entry name" value="Class_I_gatase-like"/>
</dbReference>
<dbReference type="InterPro" id="IPR022955">
    <property type="entry name" value="GMP_synthase"/>
</dbReference>
<dbReference type="GO" id="GO:0003921">
    <property type="term" value="F:GMP synthase activity"/>
    <property type="evidence" value="ECO:0007669"/>
    <property type="project" value="InterPro"/>
</dbReference>
<sequence>MIKKDNKNRILILDFGSQYTQILARRVRELEIYCEIYLWNTTIEKILNFSPNGIILSGGPKSATDKNYPSVDDKIFHINIPILGICYGMQIIMNQLGGKTEKSKECEFGSIQVEITKKSSLLLKNIYDSFNSQGNPLLNVWMSHMDKVIIIPKEFDIVAQTKNCPFAIVEHKKKKIYGLQFHPEVTHTLQGKKILQRFIYNICNCHPSLWTSDKIIDNIVINIRKKVKQDKVILGLSGGVDSSVSAILLNHAIGKQLTCIFINNGLMRINEADSILSILKNKFKLKIIYIHAEKKFLQALSNVEDPEKKRKIIGNIFIEIFEETAKKSIEDIKWLAQGTIYPDVIESSSSQKDIYSYTSTIKSHHNVGGLPKKMNLKLIEPLRYLFKDEVRKIGLTLGLSKEIIYRHPFPGPGLGVRILGTIRKEYCDILRQADHILIEELFNADLYYKVSQAFTVFLPIKSVGIKGDNRHHEWIIALRIVESVDFMTAKWISLPYSFLDHVSNRIVNEIRGISRVVYDITNKPPATIEWE</sequence>
<comment type="subunit">
    <text evidence="11">Homodimer.</text>
</comment>
<keyword evidence="5 11" id="KW-0436">Ligase</keyword>
<dbReference type="InterPro" id="IPR001674">
    <property type="entry name" value="GMP_synth_C"/>
</dbReference>
<dbReference type="FunFam" id="3.40.50.620:FF:000001">
    <property type="entry name" value="GMP synthase [glutamine-hydrolyzing]"/>
    <property type="match status" value="1"/>
</dbReference>
<feature type="active site" description="Nucleophile" evidence="11">
    <location>
        <position position="86"/>
    </location>
</feature>
<dbReference type="EC" id="6.3.5.2" evidence="3 11"/>
<keyword evidence="15" id="KW-1185">Reference proteome</keyword>
<evidence type="ECO:0000313" key="15">
    <source>
        <dbReference type="Proteomes" id="UP000031627"/>
    </source>
</evidence>
<dbReference type="InterPro" id="IPR004739">
    <property type="entry name" value="GMP_synth_GATase"/>
</dbReference>
<keyword evidence="9 11" id="KW-0067">ATP-binding</keyword>
<dbReference type="PRINTS" id="PR00096">
    <property type="entry name" value="GATASE"/>
</dbReference>
<dbReference type="Gene3D" id="3.40.50.880">
    <property type="match status" value="1"/>
</dbReference>
<dbReference type="PANTHER" id="PTHR11922:SF2">
    <property type="entry name" value="GMP SYNTHASE [GLUTAMINE-HYDROLYZING]"/>
    <property type="match status" value="1"/>
</dbReference>
<evidence type="ECO:0000256" key="10">
    <source>
        <dbReference type="ARBA" id="ARBA00022962"/>
    </source>
</evidence>
<dbReference type="PANTHER" id="PTHR11922">
    <property type="entry name" value="GMP SYNTHASE-RELATED"/>
    <property type="match status" value="1"/>
</dbReference>
<dbReference type="HAMAP" id="MF_00344">
    <property type="entry name" value="GMP_synthase"/>
    <property type="match status" value="1"/>
</dbReference>
<evidence type="ECO:0000256" key="2">
    <source>
        <dbReference type="ARBA" id="ARBA00005153"/>
    </source>
</evidence>
<dbReference type="PRINTS" id="PR00097">
    <property type="entry name" value="ANTSNTHASEII"/>
</dbReference>
<gene>
    <name evidence="11 14" type="primary">guaA</name>
    <name evidence="14" type="ORF">TGUWTKB_0670</name>
</gene>
<dbReference type="FunFam" id="3.40.50.880:FF:000001">
    <property type="entry name" value="GMP synthase [glutamine-hydrolyzing]"/>
    <property type="match status" value="1"/>
</dbReference>
<dbReference type="STRING" id="1410383.TGUWTKB_0670"/>
<evidence type="ECO:0000256" key="7">
    <source>
        <dbReference type="ARBA" id="ARBA00022749"/>
    </source>
</evidence>
<dbReference type="InterPro" id="IPR022310">
    <property type="entry name" value="NAD/GMP_synthase"/>
</dbReference>
<dbReference type="AlphaFoldDB" id="A0A090BWB7"/>
<dbReference type="InterPro" id="IPR014729">
    <property type="entry name" value="Rossmann-like_a/b/a_fold"/>
</dbReference>
<dbReference type="SUPFAM" id="SSF52402">
    <property type="entry name" value="Adenine nucleotide alpha hydrolases-like"/>
    <property type="match status" value="1"/>
</dbReference>
<evidence type="ECO:0000256" key="5">
    <source>
        <dbReference type="ARBA" id="ARBA00022598"/>
    </source>
</evidence>
<dbReference type="Pfam" id="PF00958">
    <property type="entry name" value="GMP_synt_C"/>
    <property type="match status" value="1"/>
</dbReference>
<evidence type="ECO:0000259" key="13">
    <source>
        <dbReference type="PROSITE" id="PS51553"/>
    </source>
</evidence>
<dbReference type="GO" id="GO:0005829">
    <property type="term" value="C:cytosol"/>
    <property type="evidence" value="ECO:0007669"/>
    <property type="project" value="TreeGrafter"/>
</dbReference>
<evidence type="ECO:0000313" key="14">
    <source>
        <dbReference type="EMBL" id="BAP58326.1"/>
    </source>
</evidence>
<dbReference type="Gene3D" id="3.40.50.620">
    <property type="entry name" value="HUPs"/>
    <property type="match status" value="1"/>
</dbReference>
<dbReference type="InterPro" id="IPR025777">
    <property type="entry name" value="GMPS_ATP_PPase_dom"/>
</dbReference>
<dbReference type="FunFam" id="3.30.300.10:FF:000002">
    <property type="entry name" value="GMP synthase [glutamine-hydrolyzing]"/>
    <property type="match status" value="1"/>
</dbReference>
<dbReference type="PRINTS" id="PR00099">
    <property type="entry name" value="CPSGATASE"/>
</dbReference>
<dbReference type="CDD" id="cd01742">
    <property type="entry name" value="GATase1_GMP_Synthase"/>
    <property type="match status" value="1"/>
</dbReference>
<dbReference type="CDD" id="cd01997">
    <property type="entry name" value="GMP_synthase_C"/>
    <property type="match status" value="1"/>
</dbReference>
<dbReference type="Pfam" id="PF02540">
    <property type="entry name" value="NAD_synthase"/>
    <property type="match status" value="1"/>
</dbReference>
<evidence type="ECO:0000256" key="6">
    <source>
        <dbReference type="ARBA" id="ARBA00022741"/>
    </source>
</evidence>
<organism evidence="14 15">
    <name type="scientific">Candidatus Tachikawaea gelatinosa</name>
    <dbReference type="NCBI Taxonomy" id="1410383"/>
    <lineage>
        <taxon>Bacteria</taxon>
        <taxon>Pseudomonadati</taxon>
        <taxon>Pseudomonadota</taxon>
        <taxon>Gammaproteobacteria</taxon>
        <taxon>Enterobacterales</taxon>
        <taxon>Enterobacteriaceae</taxon>
        <taxon>Candidatus Tachikawaea</taxon>
    </lineage>
</organism>
<dbReference type="InterPro" id="IPR017926">
    <property type="entry name" value="GATASE"/>
</dbReference>
<evidence type="ECO:0000256" key="1">
    <source>
        <dbReference type="ARBA" id="ARBA00002332"/>
    </source>
</evidence>
<keyword evidence="8 11" id="KW-0658">Purine biosynthesis</keyword>
<keyword evidence="10 11" id="KW-0315">Glutamine amidotransferase</keyword>
<comment type="catalytic activity">
    <reaction evidence="11">
        <text>XMP + L-glutamine + ATP + H2O = GMP + L-glutamate + AMP + diphosphate + 2 H(+)</text>
        <dbReference type="Rhea" id="RHEA:11680"/>
        <dbReference type="ChEBI" id="CHEBI:15377"/>
        <dbReference type="ChEBI" id="CHEBI:15378"/>
        <dbReference type="ChEBI" id="CHEBI:29985"/>
        <dbReference type="ChEBI" id="CHEBI:30616"/>
        <dbReference type="ChEBI" id="CHEBI:33019"/>
        <dbReference type="ChEBI" id="CHEBI:57464"/>
        <dbReference type="ChEBI" id="CHEBI:58115"/>
        <dbReference type="ChEBI" id="CHEBI:58359"/>
        <dbReference type="ChEBI" id="CHEBI:456215"/>
        <dbReference type="EC" id="6.3.5.2"/>
    </reaction>
</comment>
<dbReference type="NCBIfam" id="TIGR00888">
    <property type="entry name" value="guaA_Nterm"/>
    <property type="match status" value="1"/>
</dbReference>
<dbReference type="Gene3D" id="3.30.300.10">
    <property type="match status" value="1"/>
</dbReference>
<evidence type="ECO:0000256" key="8">
    <source>
        <dbReference type="ARBA" id="ARBA00022755"/>
    </source>
</evidence>
<dbReference type="GO" id="GO:0005524">
    <property type="term" value="F:ATP binding"/>
    <property type="evidence" value="ECO:0007669"/>
    <property type="project" value="UniProtKB-UniRule"/>
</dbReference>
<protein>
    <recommendedName>
        <fullName evidence="4 11">GMP synthase [glutamine-hydrolyzing]</fullName>
        <ecNumber evidence="3 11">6.3.5.2</ecNumber>
    </recommendedName>
    <alternativeName>
        <fullName evidence="11">GMP synthetase</fullName>
    </alternativeName>
    <alternativeName>
        <fullName evidence="11">Glutamine amidotransferase</fullName>
    </alternativeName>
</protein>
<keyword evidence="7 11" id="KW-0332">GMP biosynthesis</keyword>
<dbReference type="PROSITE" id="PS51273">
    <property type="entry name" value="GATASE_TYPE_1"/>
    <property type="match status" value="1"/>
</dbReference>
<evidence type="ECO:0000256" key="11">
    <source>
        <dbReference type="HAMAP-Rule" id="MF_00344"/>
    </source>
</evidence>
<evidence type="ECO:0000256" key="3">
    <source>
        <dbReference type="ARBA" id="ARBA00012746"/>
    </source>
</evidence>
<reference evidence="14 15" key="2">
    <citation type="journal article" date="2014" name="Curr. Biol.">
        <title>Symbiont-Supplemented Maternal Investment Underpinning Host's Ecological Adaptation.</title>
        <authorList>
            <person name="Kaiwa N."/>
            <person name="Hosokawa T."/>
            <person name="Nikoh N."/>
            <person name="Tanahashi M."/>
            <person name="Moriyama M."/>
            <person name="Meng X.Y."/>
            <person name="Maeda T."/>
            <person name="Yamaguchi K."/>
            <person name="Shigenobu S."/>
            <person name="Ito M."/>
            <person name="Fukatsu T."/>
        </authorList>
    </citation>
    <scope>NUCLEOTIDE SEQUENCE [LARGE SCALE GENOMIC DNA]</scope>
    <source>
        <strain evidence="14 15">UwTKB</strain>
    </source>
</reference>
<dbReference type="UniPathway" id="UPA00189">
    <property type="reaction ID" value="UER00296"/>
</dbReference>
<evidence type="ECO:0000256" key="9">
    <source>
        <dbReference type="ARBA" id="ARBA00022840"/>
    </source>
</evidence>
<dbReference type="NCBIfam" id="NF000848">
    <property type="entry name" value="PRK00074.1"/>
    <property type="match status" value="1"/>
</dbReference>
<comment type="function">
    <text evidence="1 11">Catalyzes the synthesis of GMP from XMP.</text>
</comment>
<keyword evidence="6 11" id="KW-0547">Nucleotide-binding</keyword>
<dbReference type="EMBL" id="AP014521">
    <property type="protein sequence ID" value="BAP58326.1"/>
    <property type="molecule type" value="Genomic_DNA"/>
</dbReference>
<dbReference type="RefSeq" id="WP_041062364.1">
    <property type="nucleotide sequence ID" value="NZ_AP014521.1"/>
</dbReference>
<comment type="pathway">
    <text evidence="2 11">Purine metabolism; GMP biosynthesis; GMP from XMP (L-Gln route): step 1/1.</text>
</comment>
<name>A0A090BWB7_9ENTR</name>
<dbReference type="OrthoDB" id="9802219at2"/>
<dbReference type="SUPFAM" id="SSF52317">
    <property type="entry name" value="Class I glutamine amidotransferase-like"/>
    <property type="match status" value="1"/>
</dbReference>
<accession>A0A090BWB7</accession>
<dbReference type="KEGG" id="sbw:TGUWTKB_0670"/>
<feature type="active site" evidence="11">
    <location>
        <position position="182"/>
    </location>
</feature>
<dbReference type="HOGENOM" id="CLU_014340_0_5_6"/>
<dbReference type="SUPFAM" id="SSF54810">
    <property type="entry name" value="GMP synthetase C-terminal dimerisation domain"/>
    <property type="match status" value="1"/>
</dbReference>
<dbReference type="Proteomes" id="UP000031627">
    <property type="component" value="Chromosome"/>
</dbReference>